<keyword evidence="3" id="KW-0238">DNA-binding</keyword>
<evidence type="ECO:0000313" key="9">
    <source>
        <dbReference type="Proteomes" id="UP001159364"/>
    </source>
</evidence>
<dbReference type="InterPro" id="IPR005333">
    <property type="entry name" value="Transcription_factor_TCP"/>
</dbReference>
<dbReference type="AlphaFoldDB" id="A0AAV8SHG4"/>
<feature type="compositionally biased region" description="Basic and acidic residues" evidence="6">
    <location>
        <begin position="1"/>
        <end position="12"/>
    </location>
</feature>
<keyword evidence="2" id="KW-0805">Transcription regulation</keyword>
<comment type="subcellular location">
    <subcellularLocation>
        <location evidence="1">Nucleus</location>
    </subcellularLocation>
</comment>
<feature type="region of interest" description="Disordered" evidence="6">
    <location>
        <begin position="1"/>
        <end position="32"/>
    </location>
</feature>
<evidence type="ECO:0000256" key="6">
    <source>
        <dbReference type="SAM" id="MobiDB-lite"/>
    </source>
</evidence>
<evidence type="ECO:0000256" key="2">
    <source>
        <dbReference type="ARBA" id="ARBA00023015"/>
    </source>
</evidence>
<feature type="compositionally biased region" description="Polar residues" evidence="6">
    <location>
        <begin position="14"/>
        <end position="28"/>
    </location>
</feature>
<keyword evidence="4" id="KW-0804">Transcription</keyword>
<dbReference type="Pfam" id="PF03634">
    <property type="entry name" value="TCP"/>
    <property type="match status" value="1"/>
</dbReference>
<accession>A0AAV8SHG4</accession>
<dbReference type="InterPro" id="IPR017887">
    <property type="entry name" value="TF_TCP_subgr"/>
</dbReference>
<keyword evidence="5" id="KW-0539">Nucleus</keyword>
<comment type="caution">
    <text evidence="8">The sequence shown here is derived from an EMBL/GenBank/DDBJ whole genome shotgun (WGS) entry which is preliminary data.</text>
</comment>
<keyword evidence="9" id="KW-1185">Reference proteome</keyword>
<feature type="region of interest" description="Disordered" evidence="6">
    <location>
        <begin position="103"/>
        <end position="126"/>
    </location>
</feature>
<feature type="domain" description="TCP" evidence="7">
    <location>
        <begin position="42"/>
        <end position="96"/>
    </location>
</feature>
<dbReference type="EMBL" id="JAIWQS010000011">
    <property type="protein sequence ID" value="KAJ8751428.1"/>
    <property type="molecule type" value="Genomic_DNA"/>
</dbReference>
<dbReference type="PANTHER" id="PTHR31072">
    <property type="entry name" value="TRANSCRIPTION FACTOR TCP4-RELATED"/>
    <property type="match status" value="1"/>
</dbReference>
<evidence type="ECO:0000256" key="5">
    <source>
        <dbReference type="ARBA" id="ARBA00023242"/>
    </source>
</evidence>
<sequence length="190" mass="21200">MALSDSSRRDQPDPFSQPNFLPKPTNSWKPKLSIVAENRKSRKDRHAKVNGRDRRIRLPALCAARIFQLTRELGHRTDGETIEWLLQVAEPFIILATGSGTAKYHCPRPPPPPPPSPPPAAAAASEPPIHLQQPIPETPGLVRNTCQISNLKPPVEPSFHYLADDFDVGFPMNDVFQPALTLNFLDDDFM</sequence>
<evidence type="ECO:0000256" key="4">
    <source>
        <dbReference type="ARBA" id="ARBA00023163"/>
    </source>
</evidence>
<reference evidence="8 9" key="1">
    <citation type="submission" date="2021-09" db="EMBL/GenBank/DDBJ databases">
        <title>Genomic insights and catalytic innovation underlie evolution of tropane alkaloids biosynthesis.</title>
        <authorList>
            <person name="Wang Y.-J."/>
            <person name="Tian T."/>
            <person name="Huang J.-P."/>
            <person name="Huang S.-X."/>
        </authorList>
    </citation>
    <scope>NUCLEOTIDE SEQUENCE [LARGE SCALE GENOMIC DNA]</scope>
    <source>
        <strain evidence="8">KIB-2018</strain>
        <tissue evidence="8">Leaf</tissue>
    </source>
</reference>
<evidence type="ECO:0000313" key="8">
    <source>
        <dbReference type="EMBL" id="KAJ8751428.1"/>
    </source>
</evidence>
<gene>
    <name evidence="8" type="ORF">K2173_016635</name>
</gene>
<proteinExistence type="predicted"/>
<dbReference type="GO" id="GO:0005634">
    <property type="term" value="C:nucleus"/>
    <property type="evidence" value="ECO:0007669"/>
    <property type="project" value="UniProtKB-SubCell"/>
</dbReference>
<dbReference type="GO" id="GO:0043565">
    <property type="term" value="F:sequence-specific DNA binding"/>
    <property type="evidence" value="ECO:0007669"/>
    <property type="project" value="TreeGrafter"/>
</dbReference>
<dbReference type="Proteomes" id="UP001159364">
    <property type="component" value="Linkage Group LG11"/>
</dbReference>
<evidence type="ECO:0000259" key="7">
    <source>
        <dbReference type="PROSITE" id="PS51369"/>
    </source>
</evidence>
<dbReference type="PROSITE" id="PS51369">
    <property type="entry name" value="TCP"/>
    <property type="match status" value="1"/>
</dbReference>
<evidence type="ECO:0000256" key="1">
    <source>
        <dbReference type="ARBA" id="ARBA00004123"/>
    </source>
</evidence>
<protein>
    <recommendedName>
        <fullName evidence="7">TCP domain-containing protein</fullName>
    </recommendedName>
</protein>
<evidence type="ECO:0000256" key="3">
    <source>
        <dbReference type="ARBA" id="ARBA00023125"/>
    </source>
</evidence>
<name>A0AAV8SHG4_9ROSI</name>
<feature type="compositionally biased region" description="Pro residues" evidence="6">
    <location>
        <begin position="107"/>
        <end position="120"/>
    </location>
</feature>
<organism evidence="8 9">
    <name type="scientific">Erythroxylum novogranatense</name>
    <dbReference type="NCBI Taxonomy" id="1862640"/>
    <lineage>
        <taxon>Eukaryota</taxon>
        <taxon>Viridiplantae</taxon>
        <taxon>Streptophyta</taxon>
        <taxon>Embryophyta</taxon>
        <taxon>Tracheophyta</taxon>
        <taxon>Spermatophyta</taxon>
        <taxon>Magnoliopsida</taxon>
        <taxon>eudicotyledons</taxon>
        <taxon>Gunneridae</taxon>
        <taxon>Pentapetalae</taxon>
        <taxon>rosids</taxon>
        <taxon>fabids</taxon>
        <taxon>Malpighiales</taxon>
        <taxon>Erythroxylaceae</taxon>
        <taxon>Erythroxylum</taxon>
    </lineage>
</organism>
<dbReference type="GO" id="GO:0003700">
    <property type="term" value="F:DNA-binding transcription factor activity"/>
    <property type="evidence" value="ECO:0007669"/>
    <property type="project" value="InterPro"/>
</dbReference>
<dbReference type="PANTHER" id="PTHR31072:SF123">
    <property type="entry name" value="TCP DOMAIN-CONTAINING PROTEIN"/>
    <property type="match status" value="1"/>
</dbReference>